<sequence length="175" mass="17855">MRIVRLVGAACLVALLAGCGTAGGPQLSAVESSANPTAGQVTKTMDAAFGDRRTWPNGLAITISQPRSQRPSSTAYPQAARAAVFELTVENGTTSTYKPSQLAIKATIGGQPAQEVVDPAQGLGGYVAAQDDLPPGRSVQLTVAFAVPQQPTDLRILVRPDVVDGAPATAFAGTA</sequence>
<evidence type="ECO:0000313" key="3">
    <source>
        <dbReference type="Proteomes" id="UP001589810"/>
    </source>
</evidence>
<dbReference type="EMBL" id="JBHLUD010000015">
    <property type="protein sequence ID" value="MFC0548046.1"/>
    <property type="molecule type" value="Genomic_DNA"/>
</dbReference>
<evidence type="ECO:0008006" key="4">
    <source>
        <dbReference type="Google" id="ProtNLM"/>
    </source>
</evidence>
<proteinExistence type="predicted"/>
<keyword evidence="3" id="KW-1185">Reference proteome</keyword>
<comment type="caution">
    <text evidence="2">The sequence shown here is derived from an EMBL/GenBank/DDBJ whole genome shotgun (WGS) entry which is preliminary data.</text>
</comment>
<gene>
    <name evidence="2" type="ORF">ACFFH7_41530</name>
</gene>
<organism evidence="2 3">
    <name type="scientific">Kutzneria chonburiensis</name>
    <dbReference type="NCBI Taxonomy" id="1483604"/>
    <lineage>
        <taxon>Bacteria</taxon>
        <taxon>Bacillati</taxon>
        <taxon>Actinomycetota</taxon>
        <taxon>Actinomycetes</taxon>
        <taxon>Pseudonocardiales</taxon>
        <taxon>Pseudonocardiaceae</taxon>
        <taxon>Kutzneria</taxon>
    </lineage>
</organism>
<name>A0ABV6N648_9PSEU</name>
<reference evidence="2 3" key="1">
    <citation type="submission" date="2024-09" db="EMBL/GenBank/DDBJ databases">
        <authorList>
            <person name="Sun Q."/>
            <person name="Mori K."/>
        </authorList>
    </citation>
    <scope>NUCLEOTIDE SEQUENCE [LARGE SCALE GENOMIC DNA]</scope>
    <source>
        <strain evidence="2 3">TBRC 1432</strain>
    </source>
</reference>
<evidence type="ECO:0000256" key="1">
    <source>
        <dbReference type="SAM" id="SignalP"/>
    </source>
</evidence>
<keyword evidence="1" id="KW-0732">Signal</keyword>
<feature type="chain" id="PRO_5047499166" description="DUF4352 domain-containing protein" evidence="1">
    <location>
        <begin position="23"/>
        <end position="175"/>
    </location>
</feature>
<dbReference type="RefSeq" id="WP_273938116.1">
    <property type="nucleotide sequence ID" value="NZ_CP097263.1"/>
</dbReference>
<evidence type="ECO:0000313" key="2">
    <source>
        <dbReference type="EMBL" id="MFC0548046.1"/>
    </source>
</evidence>
<dbReference type="Proteomes" id="UP001589810">
    <property type="component" value="Unassembled WGS sequence"/>
</dbReference>
<dbReference type="PROSITE" id="PS51257">
    <property type="entry name" value="PROKAR_LIPOPROTEIN"/>
    <property type="match status" value="1"/>
</dbReference>
<accession>A0ABV6N648</accession>
<protein>
    <recommendedName>
        <fullName evidence="4">DUF4352 domain-containing protein</fullName>
    </recommendedName>
</protein>
<feature type="signal peptide" evidence="1">
    <location>
        <begin position="1"/>
        <end position="22"/>
    </location>
</feature>